<feature type="domain" description="Glycosyltransferase family 28 N-terminal" evidence="11">
    <location>
        <begin position="3"/>
        <end position="143"/>
    </location>
</feature>
<dbReference type="GO" id="GO:0016757">
    <property type="term" value="F:glycosyltransferase activity"/>
    <property type="evidence" value="ECO:0007669"/>
    <property type="project" value="UniProtKB-KW"/>
</dbReference>
<dbReference type="NCBIfam" id="TIGR01133">
    <property type="entry name" value="murG"/>
    <property type="match status" value="1"/>
</dbReference>
<dbReference type="PANTHER" id="PTHR21015">
    <property type="entry name" value="UDP-N-ACETYLGLUCOSAMINE--N-ACETYLMURAMYL-(PENTAPEPTIDE) PYROPHOSPHORYL-UNDECAPRENOL N-ACETYLGLUCOSAMINE TRANSFERASE 1"/>
    <property type="match status" value="1"/>
</dbReference>
<comment type="function">
    <text evidence="10">Cell wall formation. Catalyzes the transfer of a GlcNAc subunit on undecaprenyl-pyrophosphoryl-MurNAc-pentapeptide (lipid intermediate I) to form undecaprenyl-pyrophosphoryl-MurNAc-(pentapeptide)GlcNAc (lipid intermediate II).</text>
</comment>
<keyword evidence="7 10" id="KW-0472">Membrane</keyword>
<keyword evidence="14" id="KW-1185">Reference proteome</keyword>
<dbReference type="CDD" id="cd03785">
    <property type="entry name" value="GT28_MurG"/>
    <property type="match status" value="1"/>
</dbReference>
<evidence type="ECO:0000313" key="14">
    <source>
        <dbReference type="Proteomes" id="UP001059480"/>
    </source>
</evidence>
<proteinExistence type="inferred from homology"/>
<keyword evidence="9 10" id="KW-0961">Cell wall biogenesis/degradation</keyword>
<name>A0ABT1WNK9_9LACT</name>
<comment type="pathway">
    <text evidence="10">Cell wall biogenesis; peptidoglycan biosynthesis.</text>
</comment>
<evidence type="ECO:0000259" key="12">
    <source>
        <dbReference type="Pfam" id="PF04101"/>
    </source>
</evidence>
<feature type="binding site" evidence="10">
    <location>
        <begin position="10"/>
        <end position="12"/>
    </location>
    <ligand>
        <name>UDP-N-acetyl-alpha-D-glucosamine</name>
        <dbReference type="ChEBI" id="CHEBI:57705"/>
    </ligand>
</feature>
<feature type="binding site" evidence="10">
    <location>
        <position position="299"/>
    </location>
    <ligand>
        <name>UDP-N-acetyl-alpha-D-glucosamine</name>
        <dbReference type="ChEBI" id="CHEBI:57705"/>
    </ligand>
</feature>
<dbReference type="InterPro" id="IPR007235">
    <property type="entry name" value="Glyco_trans_28_C"/>
</dbReference>
<feature type="binding site" evidence="10">
    <location>
        <position position="198"/>
    </location>
    <ligand>
        <name>UDP-N-acetyl-alpha-D-glucosamine</name>
        <dbReference type="ChEBI" id="CHEBI:57705"/>
    </ligand>
</feature>
<reference evidence="13" key="1">
    <citation type="submission" date="2022-07" db="EMBL/GenBank/DDBJ databases">
        <authorList>
            <person name="Jung M.-Y."/>
            <person name="Lee M."/>
        </authorList>
    </citation>
    <scope>NUCLEOTIDE SEQUENCE</scope>
    <source>
        <strain evidence="13">S8</strain>
    </source>
</reference>
<organism evidence="13 14">
    <name type="scientific">Granulicatella seriolae</name>
    <dbReference type="NCBI Taxonomy" id="2967226"/>
    <lineage>
        <taxon>Bacteria</taxon>
        <taxon>Bacillati</taxon>
        <taxon>Bacillota</taxon>
        <taxon>Bacilli</taxon>
        <taxon>Lactobacillales</taxon>
        <taxon>Carnobacteriaceae</taxon>
        <taxon>Granulicatella</taxon>
    </lineage>
</organism>
<dbReference type="PANTHER" id="PTHR21015:SF22">
    <property type="entry name" value="GLYCOSYLTRANSFERASE"/>
    <property type="match status" value="1"/>
</dbReference>
<evidence type="ECO:0000256" key="5">
    <source>
        <dbReference type="ARBA" id="ARBA00022960"/>
    </source>
</evidence>
<comment type="catalytic activity">
    <reaction evidence="10">
        <text>Mur2Ac(oyl-L-Ala-gamma-D-Glu-L-Lys-D-Ala-D-Ala)-di-trans,octa-cis-undecaprenyl diphosphate + UDP-N-acetyl-alpha-D-glucosamine = beta-D-GlcNAc-(1-&gt;4)-Mur2Ac(oyl-L-Ala-gamma-D-Glu-L-Lys-D-Ala-D-Ala)-di-trans,octa-cis-undecaprenyl diphosphate + UDP + H(+)</text>
        <dbReference type="Rhea" id="RHEA:23192"/>
        <dbReference type="ChEBI" id="CHEBI:15378"/>
        <dbReference type="ChEBI" id="CHEBI:57705"/>
        <dbReference type="ChEBI" id="CHEBI:58223"/>
        <dbReference type="ChEBI" id="CHEBI:60032"/>
        <dbReference type="ChEBI" id="CHEBI:60033"/>
        <dbReference type="EC" id="2.4.1.227"/>
    </reaction>
</comment>
<evidence type="ECO:0000256" key="1">
    <source>
        <dbReference type="ARBA" id="ARBA00022475"/>
    </source>
</evidence>
<dbReference type="HAMAP" id="MF_00033">
    <property type="entry name" value="MurG"/>
    <property type="match status" value="1"/>
</dbReference>
<accession>A0ABT1WNK9</accession>
<dbReference type="InterPro" id="IPR004276">
    <property type="entry name" value="GlycoTrans_28_N"/>
</dbReference>
<evidence type="ECO:0000256" key="9">
    <source>
        <dbReference type="ARBA" id="ARBA00023316"/>
    </source>
</evidence>
<keyword evidence="3 10" id="KW-0328">Glycosyltransferase</keyword>
<gene>
    <name evidence="10 13" type="primary">murG</name>
    <name evidence="13" type="ORF">NPA36_05915</name>
</gene>
<evidence type="ECO:0000256" key="6">
    <source>
        <dbReference type="ARBA" id="ARBA00022984"/>
    </source>
</evidence>
<evidence type="ECO:0000256" key="3">
    <source>
        <dbReference type="ARBA" id="ARBA00022676"/>
    </source>
</evidence>
<evidence type="ECO:0000259" key="11">
    <source>
        <dbReference type="Pfam" id="PF03033"/>
    </source>
</evidence>
<evidence type="ECO:0000256" key="7">
    <source>
        <dbReference type="ARBA" id="ARBA00023136"/>
    </source>
</evidence>
<reference evidence="13" key="2">
    <citation type="journal article" date="2023" name="Curr. Microbiol.">
        <title>Granulicatella seriolae sp. nov., a Novel Facultative Anaerobe Isolated from Yellowtail Marine Fish.</title>
        <authorList>
            <person name="Lee M."/>
            <person name="Choi Y.J."/>
            <person name="Farooq A."/>
            <person name="Jeong J.B."/>
            <person name="Jung M.Y."/>
        </authorList>
    </citation>
    <scope>NUCLEOTIDE SEQUENCE</scope>
    <source>
        <strain evidence="13">S8</strain>
    </source>
</reference>
<dbReference type="Proteomes" id="UP001059480">
    <property type="component" value="Unassembled WGS sequence"/>
</dbReference>
<dbReference type="EC" id="2.4.1.227" evidence="10"/>
<evidence type="ECO:0000256" key="8">
    <source>
        <dbReference type="ARBA" id="ARBA00023306"/>
    </source>
</evidence>
<keyword evidence="8 10" id="KW-0131">Cell cycle</keyword>
<dbReference type="Gene3D" id="3.40.50.2000">
    <property type="entry name" value="Glycogen Phosphorylase B"/>
    <property type="match status" value="2"/>
</dbReference>
<feature type="domain" description="Glycosyl transferase family 28 C-terminal" evidence="12">
    <location>
        <begin position="192"/>
        <end position="356"/>
    </location>
</feature>
<protein>
    <recommendedName>
        <fullName evidence="10">UDP-N-acetylglucosamine--N-acetylmuramyl-(pentapeptide) pyrophosphoryl-undecaprenol N-acetylglucosamine transferase</fullName>
        <ecNumber evidence="10">2.4.1.227</ecNumber>
    </recommendedName>
    <alternativeName>
        <fullName evidence="10">Undecaprenyl-PP-MurNAc-pentapeptide-UDPGlcNAc GlcNAc transferase</fullName>
    </alternativeName>
</protein>
<keyword evidence="5 10" id="KW-0133">Cell shape</keyword>
<dbReference type="Pfam" id="PF04101">
    <property type="entry name" value="Glyco_tran_28_C"/>
    <property type="match status" value="1"/>
</dbReference>
<dbReference type="Pfam" id="PF03033">
    <property type="entry name" value="Glyco_transf_28"/>
    <property type="match status" value="1"/>
</dbReference>
<sequence length="367" mass="40234">MKILLSGGGTGGHIYPALALMNYIKAQDPSVEFLYVGTQKGLESKIVPSAGYPFQTIKMQGLKRSLSLENLRTAYYMVKSISDAKKMIKEFKPDIIIGTGGYVCAPVLYAGAKLHIPTIIHEQNSVAGVTNKFLARYVSKIAICFEDVQNDFQNVKEKIVLTGNPRGQEVLETEPNHDLINELGLNPQIPLVVIFGGSRGAPSINKAFVEAYPLFDDKDYQVLMVTGEEHYPTIEQAIASKQTKLKNVHIFPYMKDMPSLFQSASLVVCRSGATTLTELTSLGLASILIPSPYVTNNHQESNAQTLVNQGAALMILQADLTGTNFIDAVDELMAKTDLRNKMAQAAKQLGINDASVRLWKLIQDLLV</sequence>
<keyword evidence="4 10" id="KW-0808">Transferase</keyword>
<evidence type="ECO:0000313" key="13">
    <source>
        <dbReference type="EMBL" id="MCQ9210083.1"/>
    </source>
</evidence>
<evidence type="ECO:0000256" key="10">
    <source>
        <dbReference type="HAMAP-Rule" id="MF_00033"/>
    </source>
</evidence>
<dbReference type="SUPFAM" id="SSF53756">
    <property type="entry name" value="UDP-Glycosyltransferase/glycogen phosphorylase"/>
    <property type="match status" value="1"/>
</dbReference>
<comment type="caution">
    <text evidence="13">The sequence shown here is derived from an EMBL/GenBank/DDBJ whole genome shotgun (WGS) entry which is preliminary data.</text>
</comment>
<keyword evidence="2 10" id="KW-0132">Cell division</keyword>
<dbReference type="InterPro" id="IPR006009">
    <property type="entry name" value="GlcNAc_MurG"/>
</dbReference>
<comment type="similarity">
    <text evidence="10">Belongs to the glycosyltransferase 28 family. MurG subfamily.</text>
</comment>
<keyword evidence="6 10" id="KW-0573">Peptidoglycan synthesis</keyword>
<keyword evidence="1 10" id="KW-1003">Cell membrane</keyword>
<comment type="caution">
    <text evidence="10">Lacks conserved residue(s) required for the propagation of feature annotation.</text>
</comment>
<evidence type="ECO:0000256" key="4">
    <source>
        <dbReference type="ARBA" id="ARBA00022679"/>
    </source>
</evidence>
<reference evidence="13" key="3">
    <citation type="journal article" date="2023" name="Microbiol. Resour. Announc.">
        <title>Draft Genome Sequence of Granulicatella sp. Strain S8, Isolated from a Marine Fish, Seriola quinqueradiata.</title>
        <authorList>
            <person name="Lee M."/>
            <person name="Farooq A."/>
            <person name="Jeong J.B."/>
            <person name="Jung M.Y."/>
        </authorList>
    </citation>
    <scope>NUCLEOTIDE SEQUENCE</scope>
    <source>
        <strain evidence="13">S8</strain>
    </source>
</reference>
<evidence type="ECO:0000256" key="2">
    <source>
        <dbReference type="ARBA" id="ARBA00022618"/>
    </source>
</evidence>
<dbReference type="EMBL" id="JANHNZ010000004">
    <property type="protein sequence ID" value="MCQ9210083.1"/>
    <property type="molecule type" value="Genomic_DNA"/>
</dbReference>
<dbReference type="RefSeq" id="WP_256945197.1">
    <property type="nucleotide sequence ID" value="NZ_JANHNZ010000004.1"/>
</dbReference>
<feature type="binding site" evidence="10">
    <location>
        <position position="124"/>
    </location>
    <ligand>
        <name>UDP-N-acetyl-alpha-D-glucosamine</name>
        <dbReference type="ChEBI" id="CHEBI:57705"/>
    </ligand>
</feature>
<comment type="subcellular location">
    <subcellularLocation>
        <location evidence="10">Cell membrane</location>
        <topology evidence="10">Peripheral membrane protein</topology>
        <orientation evidence="10">Cytoplasmic side</orientation>
    </subcellularLocation>
</comment>